<evidence type="ECO:0000256" key="10">
    <source>
        <dbReference type="ARBA" id="ARBA00023125"/>
    </source>
</evidence>
<keyword evidence="15" id="KW-1185">Reference proteome</keyword>
<keyword evidence="8 12" id="KW-0862">Zinc</keyword>
<evidence type="ECO:0000256" key="7">
    <source>
        <dbReference type="ARBA" id="ARBA00022771"/>
    </source>
</evidence>
<dbReference type="NCBIfam" id="TIGR01391">
    <property type="entry name" value="dnaG"/>
    <property type="match status" value="1"/>
</dbReference>
<evidence type="ECO:0000256" key="1">
    <source>
        <dbReference type="ARBA" id="ARBA00022478"/>
    </source>
</evidence>
<feature type="zinc finger region" description="CHC2-type" evidence="12">
    <location>
        <begin position="39"/>
        <end position="63"/>
    </location>
</feature>
<dbReference type="GO" id="GO:0006269">
    <property type="term" value="P:DNA replication, synthesis of primer"/>
    <property type="evidence" value="ECO:0007669"/>
    <property type="project" value="UniProtKB-UniRule"/>
</dbReference>
<dbReference type="PANTHER" id="PTHR30313:SF2">
    <property type="entry name" value="DNA PRIMASE"/>
    <property type="match status" value="1"/>
</dbReference>
<comment type="similarity">
    <text evidence="12">Belongs to the DnaG primase family.</text>
</comment>
<dbReference type="GO" id="GO:0003677">
    <property type="term" value="F:DNA binding"/>
    <property type="evidence" value="ECO:0007669"/>
    <property type="project" value="UniProtKB-KW"/>
</dbReference>
<evidence type="ECO:0000313" key="15">
    <source>
        <dbReference type="Proteomes" id="UP000018951"/>
    </source>
</evidence>
<name>W2UZW8_9RICK</name>
<dbReference type="Pfam" id="PF01807">
    <property type="entry name" value="Zn_ribbon_DnaG"/>
    <property type="match status" value="1"/>
</dbReference>
<dbReference type="Proteomes" id="UP000018951">
    <property type="component" value="Unassembled WGS sequence"/>
</dbReference>
<dbReference type="CDD" id="cd03364">
    <property type="entry name" value="TOPRIM_DnaG_primases"/>
    <property type="match status" value="1"/>
</dbReference>
<dbReference type="Gene3D" id="3.90.980.10">
    <property type="entry name" value="DNA primase, catalytic core, N-terminal domain"/>
    <property type="match status" value="1"/>
</dbReference>
<evidence type="ECO:0000256" key="5">
    <source>
        <dbReference type="ARBA" id="ARBA00022705"/>
    </source>
</evidence>
<dbReference type="InterPro" id="IPR050219">
    <property type="entry name" value="DnaG_primase"/>
</dbReference>
<comment type="function">
    <text evidence="12">RNA polymerase that catalyzes the synthesis of short RNA molecules used as primers for DNA polymerase during DNA replication.</text>
</comment>
<dbReference type="SUPFAM" id="SSF56731">
    <property type="entry name" value="DNA primase core"/>
    <property type="match status" value="1"/>
</dbReference>
<comment type="subunit">
    <text evidence="12">Monomer. Interacts with DnaB.</text>
</comment>
<dbReference type="GO" id="GO:1990077">
    <property type="term" value="C:primosome complex"/>
    <property type="evidence" value="ECO:0007669"/>
    <property type="project" value="UniProtKB-KW"/>
</dbReference>
<dbReference type="PANTHER" id="PTHR30313">
    <property type="entry name" value="DNA PRIMASE"/>
    <property type="match status" value="1"/>
</dbReference>
<dbReference type="FunFam" id="3.90.580.10:FF:000001">
    <property type="entry name" value="DNA primase"/>
    <property type="match status" value="1"/>
</dbReference>
<sequence>MDRIHKHTIDKIKQHVVLSDLISQVVELKKSGNQYIGLCPFHNEKTPSFVVNNYTRVFHCFGCGAHGDVFEFLMRNNNYSFMESVVYMAQYTGLSIENVKVNHNNHSILVMIHKWFMYQLDRNPHIKQRVIERFSEDLVRKFQIGYVPRYGLLQYLREHNFTEKEILSTGLLNKHYKQILYDRITFPILNTHKQVIAFGGRRIVEDPNIPKYINSAETENFKKKKVLYGEHLYDRSTKYVLVVEGYTDVIASHRIGISNTLGILGTSLTEDHIHNLVGKYEKIYLCFDGDNAGINALKRTLKIILSCYYNEAHMFQIVNLPDNTDPEQIIMRYKKRGFLNFLKNSDNISTTIWKLICSEITLDKLPETFLLIEQKINAFIEQIQSAYIRKDYRTFLFKKLNQLRYSKKNYSYKSPSMVVEEDEIAKELILGIVITYSEILDENNMEERFAVISFINPLLQQIQQRIISLYSMQQLISENVIAEYLSQKGRDILKNVMTKVKSFDLNSLEDAQELLESQMNILENKKMTLFRVARKIE</sequence>
<dbReference type="GO" id="GO:0005737">
    <property type="term" value="C:cytoplasm"/>
    <property type="evidence" value="ECO:0007669"/>
    <property type="project" value="TreeGrafter"/>
</dbReference>
<dbReference type="InterPro" id="IPR013264">
    <property type="entry name" value="DNAG_N"/>
</dbReference>
<evidence type="ECO:0000256" key="8">
    <source>
        <dbReference type="ARBA" id="ARBA00022833"/>
    </source>
</evidence>
<dbReference type="GO" id="GO:0008270">
    <property type="term" value="F:zinc ion binding"/>
    <property type="evidence" value="ECO:0007669"/>
    <property type="project" value="UniProtKB-UniRule"/>
</dbReference>
<dbReference type="InterPro" id="IPR006295">
    <property type="entry name" value="DNA_primase_DnaG"/>
</dbReference>
<dbReference type="HAMAP" id="MF_00974">
    <property type="entry name" value="DNA_primase_DnaG"/>
    <property type="match status" value="1"/>
</dbReference>
<keyword evidence="6 12" id="KW-0479">Metal-binding</keyword>
<comment type="cofactor">
    <cofactor evidence="12">
        <name>Zn(2+)</name>
        <dbReference type="ChEBI" id="CHEBI:29105"/>
    </cofactor>
    <text evidence="12">Binds 1 zinc ion per monomer.</text>
</comment>
<dbReference type="PATRIC" id="fig|1401685.3.peg.444"/>
<keyword evidence="11 12" id="KW-0804">Transcription</keyword>
<keyword evidence="9" id="KW-0460">Magnesium</keyword>
<dbReference type="Gene3D" id="3.40.1360.10">
    <property type="match status" value="1"/>
</dbReference>
<dbReference type="GO" id="GO:0000428">
    <property type="term" value="C:DNA-directed RNA polymerase complex"/>
    <property type="evidence" value="ECO:0007669"/>
    <property type="project" value="UniProtKB-KW"/>
</dbReference>
<feature type="domain" description="Toprim" evidence="13">
    <location>
        <begin position="238"/>
        <end position="321"/>
    </location>
</feature>
<dbReference type="PROSITE" id="PS50880">
    <property type="entry name" value="TOPRIM"/>
    <property type="match status" value="1"/>
</dbReference>
<dbReference type="EMBL" id="AXCJ01000003">
    <property type="protein sequence ID" value="ETO91534.1"/>
    <property type="molecule type" value="Genomic_DNA"/>
</dbReference>
<organism evidence="14 15">
    <name type="scientific">Candidatus Xenolissoclinum pacificiensis L6</name>
    <dbReference type="NCBI Taxonomy" id="1401685"/>
    <lineage>
        <taxon>Bacteria</taxon>
        <taxon>Pseudomonadati</taxon>
        <taxon>Pseudomonadota</taxon>
        <taxon>Alphaproteobacteria</taxon>
        <taxon>Rickettsiales</taxon>
        <taxon>Anaplasmataceae</taxon>
        <taxon>Candidatus Xenolissoclinum</taxon>
    </lineage>
</organism>
<evidence type="ECO:0000256" key="11">
    <source>
        <dbReference type="ARBA" id="ARBA00023163"/>
    </source>
</evidence>
<dbReference type="InterPro" id="IPR037068">
    <property type="entry name" value="DNA_primase_core_N_sf"/>
</dbReference>
<dbReference type="SMART" id="SM00400">
    <property type="entry name" value="ZnF_CHCC"/>
    <property type="match status" value="1"/>
</dbReference>
<evidence type="ECO:0000256" key="3">
    <source>
        <dbReference type="ARBA" id="ARBA00022679"/>
    </source>
</evidence>
<evidence type="ECO:0000256" key="9">
    <source>
        <dbReference type="ARBA" id="ARBA00022842"/>
    </source>
</evidence>
<dbReference type="SMART" id="SM00493">
    <property type="entry name" value="TOPRIM"/>
    <property type="match status" value="1"/>
</dbReference>
<comment type="catalytic activity">
    <reaction evidence="12">
        <text>ssDNA + n NTP = ssDNA/pppN(pN)n-1 hybrid + (n-1) diphosphate.</text>
        <dbReference type="EC" id="2.7.7.101"/>
    </reaction>
</comment>
<keyword evidence="4 12" id="KW-0548">Nucleotidyltransferase</keyword>
<comment type="domain">
    <text evidence="12">Contains an N-terminal zinc-binding domain, a central core domain that contains the primase activity, and a C-terminal DnaB-binding domain.</text>
</comment>
<evidence type="ECO:0000313" key="14">
    <source>
        <dbReference type="EMBL" id="ETO91534.1"/>
    </source>
</evidence>
<dbReference type="InterPro" id="IPR036977">
    <property type="entry name" value="DNA_primase_Znf_CHC2"/>
</dbReference>
<keyword evidence="3 12" id="KW-0808">Transferase</keyword>
<reference evidence="14 15" key="1">
    <citation type="journal article" date="2013" name="PLoS ONE">
        <title>Bacterial endosymbiosis in a chordate host: long-term co-evolution and conservation of secondary metabolism.</title>
        <authorList>
            <person name="Kwan J.C."/>
            <person name="Schmidt E.W."/>
        </authorList>
    </citation>
    <scope>NUCLEOTIDE SEQUENCE [LARGE SCALE GENOMIC DNA]</scope>
    <source>
        <strain evidence="15">L6</strain>
    </source>
</reference>
<evidence type="ECO:0000259" key="13">
    <source>
        <dbReference type="PROSITE" id="PS50880"/>
    </source>
</evidence>
<dbReference type="Pfam" id="PF08275">
    <property type="entry name" value="DNAG_N"/>
    <property type="match status" value="1"/>
</dbReference>
<dbReference type="InterPro" id="IPR002694">
    <property type="entry name" value="Znf_CHC2"/>
</dbReference>
<dbReference type="Gene3D" id="3.90.580.10">
    <property type="entry name" value="Zinc finger, CHC2-type domain"/>
    <property type="match status" value="1"/>
</dbReference>
<accession>W2UZW8</accession>
<dbReference type="SUPFAM" id="SSF57783">
    <property type="entry name" value="Zinc beta-ribbon"/>
    <property type="match status" value="1"/>
</dbReference>
<keyword evidence="10 12" id="KW-0238">DNA-binding</keyword>
<dbReference type="STRING" id="1401685.P857_187"/>
<dbReference type="InterPro" id="IPR006171">
    <property type="entry name" value="TOPRIM_dom"/>
</dbReference>
<keyword evidence="2 12" id="KW-0639">Primosome</keyword>
<keyword evidence="7 12" id="KW-0863">Zinc-finger</keyword>
<keyword evidence="1 12" id="KW-0240">DNA-directed RNA polymerase</keyword>
<dbReference type="InterPro" id="IPR030846">
    <property type="entry name" value="DnaG_bac"/>
</dbReference>
<dbReference type="EC" id="2.7.7.101" evidence="12"/>
<proteinExistence type="inferred from homology"/>
<dbReference type="GO" id="GO:0003899">
    <property type="term" value="F:DNA-directed RNA polymerase activity"/>
    <property type="evidence" value="ECO:0007669"/>
    <property type="project" value="UniProtKB-UniRule"/>
</dbReference>
<evidence type="ECO:0000256" key="12">
    <source>
        <dbReference type="HAMAP-Rule" id="MF_00974"/>
    </source>
</evidence>
<keyword evidence="5 12" id="KW-0235">DNA replication</keyword>
<dbReference type="InterPro" id="IPR034151">
    <property type="entry name" value="TOPRIM_DnaG_bac"/>
</dbReference>
<dbReference type="AlphaFoldDB" id="W2UZW8"/>
<comment type="caution">
    <text evidence="14">The sequence shown here is derived from an EMBL/GenBank/DDBJ whole genome shotgun (WGS) entry which is preliminary data.</text>
</comment>
<evidence type="ECO:0000256" key="4">
    <source>
        <dbReference type="ARBA" id="ARBA00022695"/>
    </source>
</evidence>
<evidence type="ECO:0000256" key="2">
    <source>
        <dbReference type="ARBA" id="ARBA00022515"/>
    </source>
</evidence>
<evidence type="ECO:0000256" key="6">
    <source>
        <dbReference type="ARBA" id="ARBA00022723"/>
    </source>
</evidence>
<dbReference type="Pfam" id="PF13155">
    <property type="entry name" value="Toprim_2"/>
    <property type="match status" value="1"/>
</dbReference>
<protein>
    <recommendedName>
        <fullName evidence="12">DNA primase</fullName>
        <ecNumber evidence="12">2.7.7.101</ecNumber>
    </recommendedName>
</protein>
<gene>
    <name evidence="12 14" type="primary">dnaG</name>
    <name evidence="14" type="ORF">P857_187</name>
</gene>